<sequence length="183" mass="20531">MDSVTNLLTYSIVTLLIASTKSVDHNPPPHKKTKLNHYYQIDHEENEIGFSDFSTDSESEGDEPWCLLPPELLEERPESECEEFCDEYEDYSTGICVNGICICLNMQTLNTLPDDPAASTHFLASSTPAIGELDNEVGDTAFASKMRIMITELGYTVRGISVPPHFCPLLSQHDELPLEYELR</sequence>
<proteinExistence type="predicted"/>
<keyword evidence="2" id="KW-1185">Reference proteome</keyword>
<evidence type="ECO:0000313" key="2">
    <source>
        <dbReference type="Proteomes" id="UP001239111"/>
    </source>
</evidence>
<protein>
    <submittedName>
        <fullName evidence="1">Uncharacterized protein</fullName>
    </submittedName>
</protein>
<reference evidence="1" key="1">
    <citation type="submission" date="2023-04" db="EMBL/GenBank/DDBJ databases">
        <title>A chromosome-level genome assembly of the parasitoid wasp Eretmocerus hayati.</title>
        <authorList>
            <person name="Zhong Y."/>
            <person name="Liu S."/>
            <person name="Liu Y."/>
        </authorList>
    </citation>
    <scope>NUCLEOTIDE SEQUENCE</scope>
    <source>
        <strain evidence="1">ZJU_SS_LIU_2023</strain>
    </source>
</reference>
<evidence type="ECO:0000313" key="1">
    <source>
        <dbReference type="EMBL" id="KAJ8667450.1"/>
    </source>
</evidence>
<comment type="caution">
    <text evidence="1">The sequence shown here is derived from an EMBL/GenBank/DDBJ whole genome shotgun (WGS) entry which is preliminary data.</text>
</comment>
<name>A0ACC2N8D2_9HYME</name>
<dbReference type="EMBL" id="CM056744">
    <property type="protein sequence ID" value="KAJ8667450.1"/>
    <property type="molecule type" value="Genomic_DNA"/>
</dbReference>
<gene>
    <name evidence="1" type="ORF">QAD02_009113</name>
</gene>
<accession>A0ACC2N8D2</accession>
<organism evidence="1 2">
    <name type="scientific">Eretmocerus hayati</name>
    <dbReference type="NCBI Taxonomy" id="131215"/>
    <lineage>
        <taxon>Eukaryota</taxon>
        <taxon>Metazoa</taxon>
        <taxon>Ecdysozoa</taxon>
        <taxon>Arthropoda</taxon>
        <taxon>Hexapoda</taxon>
        <taxon>Insecta</taxon>
        <taxon>Pterygota</taxon>
        <taxon>Neoptera</taxon>
        <taxon>Endopterygota</taxon>
        <taxon>Hymenoptera</taxon>
        <taxon>Apocrita</taxon>
        <taxon>Proctotrupomorpha</taxon>
        <taxon>Chalcidoidea</taxon>
        <taxon>Aphelinidae</taxon>
        <taxon>Aphelininae</taxon>
        <taxon>Eretmocerus</taxon>
    </lineage>
</organism>
<dbReference type="Proteomes" id="UP001239111">
    <property type="component" value="Chromosome 4"/>
</dbReference>